<evidence type="ECO:0000256" key="1">
    <source>
        <dbReference type="ARBA" id="ARBA00022729"/>
    </source>
</evidence>
<dbReference type="EMBL" id="CP098827">
    <property type="protein sequence ID" value="XBO71297.1"/>
    <property type="molecule type" value="Genomic_DNA"/>
</dbReference>
<dbReference type="RefSeq" id="WP_348827406.1">
    <property type="nucleotide sequence ID" value="NZ_CP098827.1"/>
</dbReference>
<dbReference type="Pfam" id="PF13416">
    <property type="entry name" value="SBP_bac_8"/>
    <property type="match status" value="1"/>
</dbReference>
<dbReference type="PANTHER" id="PTHR30222">
    <property type="entry name" value="SPERMIDINE/PUTRESCINE-BINDING PERIPLASMIC PROTEIN"/>
    <property type="match status" value="1"/>
</dbReference>
<accession>A0AAU7KI09</accession>
<dbReference type="Gene3D" id="3.40.190.10">
    <property type="entry name" value="Periplasmic binding protein-like II"/>
    <property type="match status" value="1"/>
</dbReference>
<dbReference type="AlphaFoldDB" id="A0AAU7KI09"/>
<evidence type="ECO:0000313" key="2">
    <source>
        <dbReference type="EMBL" id="XBO71297.1"/>
    </source>
</evidence>
<reference evidence="2" key="1">
    <citation type="submission" date="2022-06" db="EMBL/GenBank/DDBJ databases">
        <title>A novel DMS-producing enzyme.</title>
        <authorList>
            <person name="Zhang Y."/>
        </authorList>
    </citation>
    <scope>NUCLEOTIDE SEQUENCE</scope>
    <source>
        <strain evidence="2">RT37</strain>
    </source>
</reference>
<gene>
    <name evidence="2" type="ORF">NFG58_00820</name>
</gene>
<dbReference type="InterPro" id="IPR006059">
    <property type="entry name" value="SBP"/>
</dbReference>
<keyword evidence="1" id="KW-0732">Signal</keyword>
<proteinExistence type="predicted"/>
<sequence length="404" mass="45181">MPDTAKPSAPFVQRSPVTLRVLGTSVTLLESIRQRAREDLGLRLEFTVMDGVAAQRAGVLAPDSFDIYDQWFHNVDFVWPAGAIQPIELSRIHHWDAINDLPKTGQLTPHAPLGAGGNPVDRLYIQADGSCGARPSERITMLPVSHNVDSFGYRLDMLPHGLDSEQESWGWLLDPRWRGMVSLQNDSAIGAIDAALAAKAAGLVQFEDLGNLSVAEIDCLIDCLIELKRAQHFRTFWSNQDQASSDMLRGRVGIESLWSPAMTDLKQRQLKVRMAAPREGYRAWYGGMSLSRSIEGRSLDAAYEYLNWWISGWPGAVMARQGYYISTPELTRPHLSAAEWDYWYAGKPAAEELAGPSGPCGMIHKGEVRDGGDYMTRMSRIAVWNTVMDEHNYLVRRWNDFMSA</sequence>
<dbReference type="SUPFAM" id="SSF53850">
    <property type="entry name" value="Periplasmic binding protein-like II"/>
    <property type="match status" value="1"/>
</dbReference>
<protein>
    <submittedName>
        <fullName evidence="2">Extracellular solute-binding protein</fullName>
    </submittedName>
</protein>
<name>A0AAU7KI09_9GAMM</name>
<organism evidence="2">
    <name type="scientific">Halomonas sp. RT37</name>
    <dbReference type="NCBI Taxonomy" id="2950872"/>
    <lineage>
        <taxon>Bacteria</taxon>
        <taxon>Pseudomonadati</taxon>
        <taxon>Pseudomonadota</taxon>
        <taxon>Gammaproteobacteria</taxon>
        <taxon>Oceanospirillales</taxon>
        <taxon>Halomonadaceae</taxon>
        <taxon>Halomonas</taxon>
    </lineage>
</organism>
<dbReference type="PANTHER" id="PTHR30222:SF17">
    <property type="entry name" value="SPERMIDINE_PUTRESCINE-BINDING PERIPLASMIC PROTEIN"/>
    <property type="match status" value="1"/>
</dbReference>